<reference evidence="2 3" key="1">
    <citation type="submission" date="2023-01" db="EMBL/GenBank/DDBJ databases">
        <title>Analysis of 21 Apiospora genomes using comparative genomics revels a genus with tremendous synthesis potential of carbohydrate active enzymes and secondary metabolites.</title>
        <authorList>
            <person name="Sorensen T."/>
        </authorList>
    </citation>
    <scope>NUCLEOTIDE SEQUENCE [LARGE SCALE GENOMIC DNA]</scope>
    <source>
        <strain evidence="2 3">CBS 33761</strain>
    </source>
</reference>
<evidence type="ECO:0000313" key="2">
    <source>
        <dbReference type="EMBL" id="KAK8017777.1"/>
    </source>
</evidence>
<name>A0ABR1RSB8_9PEZI</name>
<feature type="compositionally biased region" description="Polar residues" evidence="1">
    <location>
        <begin position="46"/>
        <end position="69"/>
    </location>
</feature>
<comment type="caution">
    <text evidence="2">The sequence shown here is derived from an EMBL/GenBank/DDBJ whole genome shotgun (WGS) entry which is preliminary data.</text>
</comment>
<evidence type="ECO:0000256" key="1">
    <source>
        <dbReference type="SAM" id="MobiDB-lite"/>
    </source>
</evidence>
<feature type="compositionally biased region" description="Basic and acidic residues" evidence="1">
    <location>
        <begin position="21"/>
        <end position="45"/>
    </location>
</feature>
<feature type="region of interest" description="Disordered" evidence="1">
    <location>
        <begin position="19"/>
        <end position="69"/>
    </location>
</feature>
<sequence>MERNLNPYGYAAYPYLGARWATEDHRQEPKATKEDEKKRAAERNRTAPSSASSNKNGSKESSATLSYHG</sequence>
<dbReference type="Proteomes" id="UP001444661">
    <property type="component" value="Unassembled WGS sequence"/>
</dbReference>
<accession>A0ABR1RSB8</accession>
<proteinExistence type="predicted"/>
<dbReference type="EMBL" id="JAQQWK010000013">
    <property type="protein sequence ID" value="KAK8017777.1"/>
    <property type="molecule type" value="Genomic_DNA"/>
</dbReference>
<keyword evidence="3" id="KW-1185">Reference proteome</keyword>
<organism evidence="2 3">
    <name type="scientific">Apiospora rasikravindrae</name>
    <dbReference type="NCBI Taxonomy" id="990691"/>
    <lineage>
        <taxon>Eukaryota</taxon>
        <taxon>Fungi</taxon>
        <taxon>Dikarya</taxon>
        <taxon>Ascomycota</taxon>
        <taxon>Pezizomycotina</taxon>
        <taxon>Sordariomycetes</taxon>
        <taxon>Xylariomycetidae</taxon>
        <taxon>Amphisphaeriales</taxon>
        <taxon>Apiosporaceae</taxon>
        <taxon>Apiospora</taxon>
    </lineage>
</organism>
<evidence type="ECO:0000313" key="3">
    <source>
        <dbReference type="Proteomes" id="UP001444661"/>
    </source>
</evidence>
<protein>
    <submittedName>
        <fullName evidence="2">Uncharacterized protein</fullName>
    </submittedName>
</protein>
<gene>
    <name evidence="2" type="ORF">PG993_014103</name>
</gene>